<dbReference type="AlphaFoldDB" id="F3ZSL3"/>
<dbReference type="STRING" id="679937.Bcop_1990"/>
<keyword evidence="2" id="KW-0479">Metal-binding</keyword>
<dbReference type="OrthoDB" id="9762324at2"/>
<dbReference type="InterPro" id="IPR000917">
    <property type="entry name" value="Sulfatase_N"/>
</dbReference>
<dbReference type="InterPro" id="IPR017850">
    <property type="entry name" value="Alkaline_phosphatase_core_sf"/>
</dbReference>
<gene>
    <name evidence="8" type="ORF">Bcop_1990</name>
</gene>
<evidence type="ECO:0000256" key="3">
    <source>
        <dbReference type="ARBA" id="ARBA00022801"/>
    </source>
</evidence>
<dbReference type="PANTHER" id="PTHR42693">
    <property type="entry name" value="ARYLSULFATASE FAMILY MEMBER"/>
    <property type="match status" value="1"/>
</dbReference>
<keyword evidence="3" id="KW-0378">Hydrolase</keyword>
<evidence type="ECO:0000313" key="9">
    <source>
        <dbReference type="Proteomes" id="UP000018439"/>
    </source>
</evidence>
<dbReference type="SUPFAM" id="SSF53649">
    <property type="entry name" value="Alkaline phosphatase-like"/>
    <property type="match status" value="1"/>
</dbReference>
<name>F3ZSL3_9BACE</name>
<comment type="similarity">
    <text evidence="1">Belongs to the sulfatase family.</text>
</comment>
<organism evidence="8 9">
    <name type="scientific">Bacteroides coprosuis DSM 18011</name>
    <dbReference type="NCBI Taxonomy" id="679937"/>
    <lineage>
        <taxon>Bacteria</taxon>
        <taxon>Pseudomonadati</taxon>
        <taxon>Bacteroidota</taxon>
        <taxon>Bacteroidia</taxon>
        <taxon>Bacteroidales</taxon>
        <taxon>Bacteroidaceae</taxon>
        <taxon>Bacteroides</taxon>
    </lineage>
</organism>
<evidence type="ECO:0000256" key="2">
    <source>
        <dbReference type="ARBA" id="ARBA00022723"/>
    </source>
</evidence>
<reference evidence="8 9" key="1">
    <citation type="journal article" date="2011" name="Stand. Genomic Sci.">
        <title>Non-contiguous finished genome sequence of Bacteroides coprosuis type strain (PC139).</title>
        <authorList>
            <person name="Land M."/>
            <person name="Held B."/>
            <person name="Gronow S."/>
            <person name="Abt B."/>
            <person name="Lucas S."/>
            <person name="Del Rio T.G."/>
            <person name="Nolan M."/>
            <person name="Tice H."/>
            <person name="Cheng J.F."/>
            <person name="Pitluck S."/>
            <person name="Liolios K."/>
            <person name="Pagani I."/>
            <person name="Ivanova N."/>
            <person name="Mavromatis K."/>
            <person name="Mikhailova N."/>
            <person name="Pati A."/>
            <person name="Tapia R."/>
            <person name="Han C."/>
            <person name="Goodwin L."/>
            <person name="Chen A."/>
            <person name="Palaniappan K."/>
            <person name="Hauser L."/>
            <person name="Brambilla E.M."/>
            <person name="Rohde M."/>
            <person name="Goker M."/>
            <person name="Detter J.C."/>
            <person name="Woyke T."/>
            <person name="Bristow J."/>
            <person name="Eisen J.A."/>
            <person name="Markowitz V."/>
            <person name="Hugenholtz P."/>
            <person name="Kyrpides N.C."/>
            <person name="Klenk H.P."/>
            <person name="Lapidus A."/>
        </authorList>
    </citation>
    <scope>NUCLEOTIDE SEQUENCE [LARGE SCALE GENOMIC DNA]</scope>
    <source>
        <strain evidence="8 9">DSM 18011</strain>
    </source>
</reference>
<dbReference type="EMBL" id="CM001167">
    <property type="protein sequence ID" value="EGJ72165.1"/>
    <property type="molecule type" value="Genomic_DNA"/>
</dbReference>
<evidence type="ECO:0000256" key="6">
    <source>
        <dbReference type="SAM" id="SignalP"/>
    </source>
</evidence>
<evidence type="ECO:0000259" key="7">
    <source>
        <dbReference type="Pfam" id="PF00884"/>
    </source>
</evidence>
<evidence type="ECO:0000313" key="8">
    <source>
        <dbReference type="EMBL" id="EGJ72165.1"/>
    </source>
</evidence>
<keyword evidence="4" id="KW-0106">Calcium</keyword>
<dbReference type="InterPro" id="IPR050738">
    <property type="entry name" value="Sulfatase"/>
</dbReference>
<sequence>MTNTSKLLSIMVGGASLLQVAPAMAKPKAEKQTQPNIILIMTDQHTANALSCAGNPYVSTPGIDGLAQDGIRFTRAYASYPLSGPSRASMITGKMPVQLGVKDNSVGDISAEELANSMGNVAKNAGYECLYAGKWHAPLEINLPEEGTGFTKVCDMDDRVLVEKSKPFLEKKYDKPLFYVASFLNPHETCEFAREEALHYGKLDIDKEKDNYPPLPMNASIPAYYPEAITLHRHFVPRSYPTERYTDDDWRKYIYAYYRFVERVDKEIVKLVDVLKSNDLYENSLIIFMSDHGDGVGAHRANQKRVLQEEIANVPFIVKPPKSKFKGEVNETALISTNLDLYQTICDITGAGENHDQRFGKSIRPLIEGKTIKHHDEVYVETFLDGVETRGWAVIGEKHKYVVYRQFKNAEQLFNLENDPLEMQNLAPVKAYDEIKQEMRAKLYDWAVKTDDKMLRRVTSNCDDVN</sequence>
<dbReference type="InterPro" id="IPR024607">
    <property type="entry name" value="Sulfatase_CS"/>
</dbReference>
<dbReference type="GO" id="GO:0004065">
    <property type="term" value="F:arylsulfatase activity"/>
    <property type="evidence" value="ECO:0007669"/>
    <property type="project" value="TreeGrafter"/>
</dbReference>
<feature type="chain" id="PRO_5003304001" evidence="6">
    <location>
        <begin position="26"/>
        <end position="466"/>
    </location>
</feature>
<feature type="domain" description="Sulfatase N-terminal" evidence="7">
    <location>
        <begin position="35"/>
        <end position="350"/>
    </location>
</feature>
<dbReference type="Gene3D" id="3.40.720.10">
    <property type="entry name" value="Alkaline Phosphatase, subunit A"/>
    <property type="match status" value="1"/>
</dbReference>
<keyword evidence="6" id="KW-0732">Signal</keyword>
<evidence type="ECO:0000256" key="4">
    <source>
        <dbReference type="ARBA" id="ARBA00022837"/>
    </source>
</evidence>
<dbReference type="eggNOG" id="COG3119">
    <property type="taxonomic scope" value="Bacteria"/>
</dbReference>
<feature type="modified residue" description="3-oxoalanine (Ser)" evidence="5">
    <location>
        <position position="83"/>
    </location>
</feature>
<feature type="signal peptide" evidence="6">
    <location>
        <begin position="1"/>
        <end position="25"/>
    </location>
</feature>
<dbReference type="PANTHER" id="PTHR42693:SF53">
    <property type="entry name" value="ENDO-4-O-SULFATASE"/>
    <property type="match status" value="1"/>
</dbReference>
<proteinExistence type="inferred from homology"/>
<dbReference type="Proteomes" id="UP000018439">
    <property type="component" value="Chromosome"/>
</dbReference>
<dbReference type="PROSITE" id="PS00523">
    <property type="entry name" value="SULFATASE_1"/>
    <property type="match status" value="1"/>
</dbReference>
<evidence type="ECO:0000256" key="1">
    <source>
        <dbReference type="ARBA" id="ARBA00008779"/>
    </source>
</evidence>
<dbReference type="Pfam" id="PF00884">
    <property type="entry name" value="Sulfatase"/>
    <property type="match status" value="1"/>
</dbReference>
<dbReference type="HOGENOM" id="CLU_006332_9_2_10"/>
<accession>F3ZSL3</accession>
<dbReference type="GO" id="GO:0046872">
    <property type="term" value="F:metal ion binding"/>
    <property type="evidence" value="ECO:0007669"/>
    <property type="project" value="UniProtKB-KW"/>
</dbReference>
<evidence type="ECO:0000256" key="5">
    <source>
        <dbReference type="PIRSR" id="PIRSR600917-52"/>
    </source>
</evidence>
<keyword evidence="9" id="KW-1185">Reference proteome</keyword>
<comment type="PTM">
    <text evidence="5">The conversion to 3-oxoalanine (also known as C-formylglycine, FGly), of a serine or cysteine residue in prokaryotes and of a cysteine residue in eukaryotes, is critical for catalytic activity.</text>
</comment>
<protein>
    <submittedName>
        <fullName evidence="8">Sulfatase</fullName>
    </submittedName>
</protein>